<dbReference type="GO" id="GO:0046872">
    <property type="term" value="F:metal ion binding"/>
    <property type="evidence" value="ECO:0007669"/>
    <property type="project" value="UniProtKB-KW"/>
</dbReference>
<dbReference type="Proteomes" id="UP001176961">
    <property type="component" value="Unassembled WGS sequence"/>
</dbReference>
<organism evidence="4 5">
    <name type="scientific">Cylicocyclus nassatus</name>
    <name type="common">Nematode worm</name>
    <dbReference type="NCBI Taxonomy" id="53992"/>
    <lineage>
        <taxon>Eukaryota</taxon>
        <taxon>Metazoa</taxon>
        <taxon>Ecdysozoa</taxon>
        <taxon>Nematoda</taxon>
        <taxon>Chromadorea</taxon>
        <taxon>Rhabditida</taxon>
        <taxon>Rhabditina</taxon>
        <taxon>Rhabditomorpha</taxon>
        <taxon>Strongyloidea</taxon>
        <taxon>Strongylidae</taxon>
        <taxon>Cylicocyclus</taxon>
    </lineage>
</organism>
<evidence type="ECO:0000313" key="5">
    <source>
        <dbReference type="Proteomes" id="UP001176961"/>
    </source>
</evidence>
<reference evidence="4" key="1">
    <citation type="submission" date="2023-07" db="EMBL/GenBank/DDBJ databases">
        <authorList>
            <consortium name="CYATHOMIX"/>
        </authorList>
    </citation>
    <scope>NUCLEOTIDE SEQUENCE</scope>
    <source>
        <strain evidence="4">N/A</strain>
    </source>
</reference>
<gene>
    <name evidence="4" type="ORF">CYNAS_LOCUS4962</name>
</gene>
<dbReference type="AlphaFoldDB" id="A0AA36DSL2"/>
<evidence type="ECO:0000313" key="4">
    <source>
        <dbReference type="EMBL" id="CAJ0592979.1"/>
    </source>
</evidence>
<proteinExistence type="predicted"/>
<dbReference type="EMBL" id="CATQJL010000112">
    <property type="protein sequence ID" value="CAJ0592979.1"/>
    <property type="molecule type" value="Genomic_DNA"/>
</dbReference>
<comment type="caution">
    <text evidence="4">The sequence shown here is derived from an EMBL/GenBank/DDBJ whole genome shotgun (WGS) entry which is preliminary data.</text>
</comment>
<evidence type="ECO:0000259" key="3">
    <source>
        <dbReference type="Pfam" id="PF13359"/>
    </source>
</evidence>
<dbReference type="InterPro" id="IPR027806">
    <property type="entry name" value="HARBI1_dom"/>
</dbReference>
<evidence type="ECO:0000256" key="2">
    <source>
        <dbReference type="ARBA" id="ARBA00022723"/>
    </source>
</evidence>
<keyword evidence="5" id="KW-1185">Reference proteome</keyword>
<evidence type="ECO:0000256" key="1">
    <source>
        <dbReference type="ARBA" id="ARBA00001968"/>
    </source>
</evidence>
<keyword evidence="2" id="KW-0479">Metal-binding</keyword>
<feature type="domain" description="DDE Tnp4" evidence="3">
    <location>
        <begin position="25"/>
        <end position="79"/>
    </location>
</feature>
<comment type="cofactor">
    <cofactor evidence="1">
        <name>a divalent metal cation</name>
        <dbReference type="ChEBI" id="CHEBI:60240"/>
    </cofactor>
</comment>
<sequence length="99" mass="11215">MIKREARFMQHSQAAAEFDEGRACPGRRQEEEVQQAKARRVVDQAYGALKQRFCILYNITRIQPPKLQKVVKACVILYNVGIYLGSTEDSPCRPFAAVG</sequence>
<dbReference type="Pfam" id="PF13359">
    <property type="entry name" value="DDE_Tnp_4"/>
    <property type="match status" value="1"/>
</dbReference>
<protein>
    <recommendedName>
        <fullName evidence="3">DDE Tnp4 domain-containing protein</fullName>
    </recommendedName>
</protein>
<name>A0AA36DSL2_CYLNA</name>
<accession>A0AA36DSL2</accession>